<keyword evidence="3" id="KW-1185">Reference proteome</keyword>
<feature type="transmembrane region" description="Helical" evidence="1">
    <location>
        <begin position="89"/>
        <end position="108"/>
    </location>
</feature>
<evidence type="ECO:0000256" key="1">
    <source>
        <dbReference type="SAM" id="Phobius"/>
    </source>
</evidence>
<feature type="transmembrane region" description="Helical" evidence="1">
    <location>
        <begin position="65"/>
        <end position="83"/>
    </location>
</feature>
<proteinExistence type="predicted"/>
<dbReference type="PATRIC" id="fig|1408189.4.peg.188"/>
<feature type="transmembrane region" description="Helical" evidence="1">
    <location>
        <begin position="30"/>
        <end position="53"/>
    </location>
</feature>
<dbReference type="STRING" id="1408189.CLAC_00945"/>
<accession>A0A0K2GYH4</accession>
<keyword evidence="1" id="KW-0812">Transmembrane</keyword>
<evidence type="ECO:0000313" key="2">
    <source>
        <dbReference type="EMBL" id="ALA66531.1"/>
    </source>
</evidence>
<evidence type="ECO:0000313" key="3">
    <source>
        <dbReference type="Proteomes" id="UP000058446"/>
    </source>
</evidence>
<organism evidence="2 3">
    <name type="scientific">Corynebacterium lactis RW2-5</name>
    <dbReference type="NCBI Taxonomy" id="1408189"/>
    <lineage>
        <taxon>Bacteria</taxon>
        <taxon>Bacillati</taxon>
        <taxon>Actinomycetota</taxon>
        <taxon>Actinomycetes</taxon>
        <taxon>Mycobacteriales</taxon>
        <taxon>Corynebacteriaceae</taxon>
        <taxon>Corynebacterium</taxon>
    </lineage>
</organism>
<keyword evidence="1" id="KW-1133">Transmembrane helix</keyword>
<dbReference type="Proteomes" id="UP000058446">
    <property type="component" value="Chromosome"/>
</dbReference>
<dbReference type="AlphaFoldDB" id="A0A0K2GYH4"/>
<reference evidence="2 3" key="1">
    <citation type="submission" date="2013-10" db="EMBL/GenBank/DDBJ databases">
        <title>Complete genome sequence of Corynebacterium lactis DSM 45799(T), isolated from raw cow milk.</title>
        <authorList>
            <person name="Ruckert C."/>
            <person name="Albersmeier A."/>
            <person name="Lipski A."/>
            <person name="Kalinowski J."/>
        </authorList>
    </citation>
    <scope>NUCLEOTIDE SEQUENCE [LARGE SCALE GENOMIC DNA]</scope>
    <source>
        <strain evidence="2 3">RW2-5</strain>
    </source>
</reference>
<gene>
    <name evidence="2" type="ORF">CLAC_00945</name>
</gene>
<dbReference type="EMBL" id="CP006841">
    <property type="protein sequence ID" value="ALA66531.1"/>
    <property type="molecule type" value="Genomic_DNA"/>
</dbReference>
<dbReference type="KEGG" id="clw:CLAC_00945"/>
<protein>
    <submittedName>
        <fullName evidence="2">Cation:proton antiporter</fullName>
    </submittedName>
</protein>
<name>A0A0K2GYH4_9CORY</name>
<sequence>MISLFSAGETSTYEPADPSQWLITPTAVNVIGGIGVAVCSLALLLGVVLIFRVRGNVSRAVLADAAFYPMVGVFLTTALLRSTAITFDIAMLAGLLGILSTVGLARVVSRGRR</sequence>
<dbReference type="RefSeq" id="WP_245621916.1">
    <property type="nucleotide sequence ID" value="NZ_CP006841.1"/>
</dbReference>
<keyword evidence="1" id="KW-0472">Membrane</keyword>